<protein>
    <submittedName>
        <fullName evidence="2">Uncharacterized protein</fullName>
    </submittedName>
</protein>
<evidence type="ECO:0000313" key="2">
    <source>
        <dbReference type="EMBL" id="CAF1605482.1"/>
    </source>
</evidence>
<evidence type="ECO:0000313" key="1">
    <source>
        <dbReference type="EMBL" id="CAF1114653.1"/>
    </source>
</evidence>
<dbReference type="Proteomes" id="UP000663852">
    <property type="component" value="Unassembled WGS sequence"/>
</dbReference>
<comment type="caution">
    <text evidence="2">The sequence shown here is derived from an EMBL/GenBank/DDBJ whole genome shotgun (WGS) entry which is preliminary data.</text>
</comment>
<reference evidence="2" key="1">
    <citation type="submission" date="2021-02" db="EMBL/GenBank/DDBJ databases">
        <authorList>
            <person name="Nowell W R."/>
        </authorList>
    </citation>
    <scope>NUCLEOTIDE SEQUENCE</scope>
</reference>
<organism evidence="2 3">
    <name type="scientific">Adineta ricciae</name>
    <name type="common">Rotifer</name>
    <dbReference type="NCBI Taxonomy" id="249248"/>
    <lineage>
        <taxon>Eukaryota</taxon>
        <taxon>Metazoa</taxon>
        <taxon>Spiralia</taxon>
        <taxon>Gnathifera</taxon>
        <taxon>Rotifera</taxon>
        <taxon>Eurotatoria</taxon>
        <taxon>Bdelloidea</taxon>
        <taxon>Adinetida</taxon>
        <taxon>Adinetidae</taxon>
        <taxon>Adineta</taxon>
    </lineage>
</organism>
<name>A0A816B2V3_ADIRI</name>
<dbReference type="Proteomes" id="UP000663828">
    <property type="component" value="Unassembled WGS sequence"/>
</dbReference>
<keyword evidence="3" id="KW-1185">Reference proteome</keyword>
<proteinExistence type="predicted"/>
<dbReference type="EMBL" id="CAJNOJ010000102">
    <property type="protein sequence ID" value="CAF1114653.1"/>
    <property type="molecule type" value="Genomic_DNA"/>
</dbReference>
<gene>
    <name evidence="1" type="ORF">EDS130_LOCUS20718</name>
    <name evidence="2" type="ORF">XAT740_LOCUS48229</name>
</gene>
<dbReference type="AlphaFoldDB" id="A0A816B2V3"/>
<accession>A0A816B2V3</accession>
<evidence type="ECO:0000313" key="3">
    <source>
        <dbReference type="Proteomes" id="UP000663828"/>
    </source>
</evidence>
<sequence>MQRTTIKDVTPGKANKHLVRIQDLCNRIGTTESQIPCILIDDDNLEIGNIPILAADEVSVGDEDLHGDRHVSRADRLQIEMRNIWVSLILIWKLIRETVKEHLI</sequence>
<dbReference type="EMBL" id="CAJNOR010006871">
    <property type="protein sequence ID" value="CAF1605482.1"/>
    <property type="molecule type" value="Genomic_DNA"/>
</dbReference>